<gene>
    <name evidence="1" type="ORF">DAT39_014408</name>
</gene>
<proteinExistence type="predicted"/>
<organism evidence="1 2">
    <name type="scientific">Clarias magur</name>
    <name type="common">Asian catfish</name>
    <name type="synonym">Macropteronotus magur</name>
    <dbReference type="NCBI Taxonomy" id="1594786"/>
    <lineage>
        <taxon>Eukaryota</taxon>
        <taxon>Metazoa</taxon>
        <taxon>Chordata</taxon>
        <taxon>Craniata</taxon>
        <taxon>Vertebrata</taxon>
        <taxon>Euteleostomi</taxon>
        <taxon>Actinopterygii</taxon>
        <taxon>Neopterygii</taxon>
        <taxon>Teleostei</taxon>
        <taxon>Ostariophysi</taxon>
        <taxon>Siluriformes</taxon>
        <taxon>Clariidae</taxon>
        <taxon>Clarias</taxon>
    </lineage>
</organism>
<protein>
    <submittedName>
        <fullName evidence="1">Uncharacterized protein</fullName>
    </submittedName>
</protein>
<reference evidence="1" key="1">
    <citation type="submission" date="2020-07" db="EMBL/GenBank/DDBJ databases">
        <title>Clarias magur genome sequencing, assembly and annotation.</title>
        <authorList>
            <person name="Kushwaha B."/>
            <person name="Kumar R."/>
            <person name="Das P."/>
            <person name="Joshi C.G."/>
            <person name="Kumar D."/>
            <person name="Nagpure N.S."/>
            <person name="Pandey M."/>
            <person name="Agarwal S."/>
            <person name="Srivastava S."/>
            <person name="Singh M."/>
            <person name="Sahoo L."/>
            <person name="Jayasankar P."/>
            <person name="Meher P.K."/>
            <person name="Koringa P.G."/>
            <person name="Iquebal M.A."/>
            <person name="Das S.P."/>
            <person name="Bit A."/>
            <person name="Patnaik S."/>
            <person name="Patel N."/>
            <person name="Shah T.M."/>
            <person name="Hinsu A."/>
            <person name="Jena J.K."/>
        </authorList>
    </citation>
    <scope>NUCLEOTIDE SEQUENCE</scope>
    <source>
        <strain evidence="1">CIFAMagur01</strain>
        <tissue evidence="1">Testis</tissue>
    </source>
</reference>
<keyword evidence="2" id="KW-1185">Reference proteome</keyword>
<evidence type="ECO:0000313" key="2">
    <source>
        <dbReference type="Proteomes" id="UP000727407"/>
    </source>
</evidence>
<evidence type="ECO:0000313" key="1">
    <source>
        <dbReference type="EMBL" id="KAF5895886.1"/>
    </source>
</evidence>
<accession>A0A8J4TEK3</accession>
<sequence length="106" mass="12227">MPVCRGNPGGTLLDESLVDVDVQSGQQLRDFVLISSHIYHRFQRFLLIKASLHHVRRSSLTEKYQNICRATSALPITPAIDFTRTSSCKIHSRSNERDRFHRISYE</sequence>
<dbReference type="EMBL" id="QNUK01000301">
    <property type="protein sequence ID" value="KAF5895886.1"/>
    <property type="molecule type" value="Genomic_DNA"/>
</dbReference>
<dbReference type="AlphaFoldDB" id="A0A8J4TEK3"/>
<comment type="caution">
    <text evidence="1">The sequence shown here is derived from an EMBL/GenBank/DDBJ whole genome shotgun (WGS) entry which is preliminary data.</text>
</comment>
<dbReference type="Proteomes" id="UP000727407">
    <property type="component" value="Unassembled WGS sequence"/>
</dbReference>
<name>A0A8J4TEK3_CLAMG</name>